<reference evidence="2 3" key="1">
    <citation type="submission" date="2016-10" db="EMBL/GenBank/DDBJ databases">
        <authorList>
            <person name="de Groot N.N."/>
        </authorList>
    </citation>
    <scope>NUCLEOTIDE SEQUENCE [LARGE SCALE GENOMIC DNA]</scope>
    <source>
        <strain evidence="2 3">DSM 27630</strain>
    </source>
</reference>
<organism evidence="2 3">
    <name type="scientific">Pisciglobus halotolerans</name>
    <dbReference type="NCBI Taxonomy" id="745365"/>
    <lineage>
        <taxon>Bacteria</taxon>
        <taxon>Bacillati</taxon>
        <taxon>Bacillota</taxon>
        <taxon>Bacilli</taxon>
        <taxon>Lactobacillales</taxon>
        <taxon>Carnobacteriaceae</taxon>
    </lineage>
</organism>
<dbReference type="AlphaFoldDB" id="A0A1I3DD00"/>
<dbReference type="OrthoDB" id="1644899at2"/>
<dbReference type="Pfam" id="PF11070">
    <property type="entry name" value="DUF2871"/>
    <property type="match status" value="1"/>
</dbReference>
<evidence type="ECO:0000256" key="1">
    <source>
        <dbReference type="SAM" id="Phobius"/>
    </source>
</evidence>
<keyword evidence="1" id="KW-0472">Membrane</keyword>
<feature type="transmembrane region" description="Helical" evidence="1">
    <location>
        <begin position="74"/>
        <end position="94"/>
    </location>
</feature>
<evidence type="ECO:0008006" key="4">
    <source>
        <dbReference type="Google" id="ProtNLM"/>
    </source>
</evidence>
<keyword evidence="1" id="KW-0812">Transmembrane</keyword>
<dbReference type="RefSeq" id="WP_092093279.1">
    <property type="nucleotide sequence ID" value="NZ_FOQE01000034.1"/>
</dbReference>
<protein>
    <recommendedName>
        <fullName evidence="4">DUF2871 domain-containing protein</fullName>
    </recommendedName>
</protein>
<dbReference type="InterPro" id="IPR021299">
    <property type="entry name" value="DUF2871"/>
</dbReference>
<gene>
    <name evidence="2" type="ORF">SAMN04489868_13422</name>
</gene>
<keyword evidence="1" id="KW-1133">Transmembrane helix</keyword>
<dbReference type="Proteomes" id="UP000198668">
    <property type="component" value="Unassembled WGS sequence"/>
</dbReference>
<sequence>MKRLLNTSFFYTILALASGLFYREFTHAQQFTSWTPLSVMHTHSFALGTAVFLLLLILEKTFAILQNKKFRSFYYLYNFGLLTTLLMLGIRGVTDVLEIQLSSGMNAAISGTAGVAHIVLTLAIIQLFILLSDVVKNEHK</sequence>
<proteinExistence type="predicted"/>
<feature type="transmembrane region" description="Helical" evidence="1">
    <location>
        <begin position="114"/>
        <end position="135"/>
    </location>
</feature>
<evidence type="ECO:0000313" key="2">
    <source>
        <dbReference type="EMBL" id="SFH84650.1"/>
    </source>
</evidence>
<accession>A0A1I3DD00</accession>
<name>A0A1I3DD00_9LACT</name>
<evidence type="ECO:0000313" key="3">
    <source>
        <dbReference type="Proteomes" id="UP000198668"/>
    </source>
</evidence>
<dbReference type="EMBL" id="FOQE01000034">
    <property type="protein sequence ID" value="SFH84650.1"/>
    <property type="molecule type" value="Genomic_DNA"/>
</dbReference>
<keyword evidence="3" id="KW-1185">Reference proteome</keyword>
<feature type="transmembrane region" description="Helical" evidence="1">
    <location>
        <begin position="44"/>
        <end position="62"/>
    </location>
</feature>